<evidence type="ECO:0000313" key="1">
    <source>
        <dbReference type="EMBL" id="KAK6797908.1"/>
    </source>
</evidence>
<accession>A0AAN8YR38</accession>
<dbReference type="EMBL" id="JBANQN010000002">
    <property type="protein sequence ID" value="KAK6797908.1"/>
    <property type="molecule type" value="Genomic_DNA"/>
</dbReference>
<comment type="caution">
    <text evidence="1">The sequence shown here is derived from an EMBL/GenBank/DDBJ whole genome shotgun (WGS) entry which is preliminary data.</text>
</comment>
<name>A0AAN8YR38_SOLBU</name>
<protein>
    <submittedName>
        <fullName evidence="1">Uncharacterized protein</fullName>
    </submittedName>
</protein>
<keyword evidence="2" id="KW-1185">Reference proteome</keyword>
<proteinExistence type="predicted"/>
<dbReference type="Proteomes" id="UP001371456">
    <property type="component" value="Unassembled WGS sequence"/>
</dbReference>
<evidence type="ECO:0000313" key="2">
    <source>
        <dbReference type="Proteomes" id="UP001371456"/>
    </source>
</evidence>
<organism evidence="1 2">
    <name type="scientific">Solanum bulbocastanum</name>
    <name type="common">Wild potato</name>
    <dbReference type="NCBI Taxonomy" id="147425"/>
    <lineage>
        <taxon>Eukaryota</taxon>
        <taxon>Viridiplantae</taxon>
        <taxon>Streptophyta</taxon>
        <taxon>Embryophyta</taxon>
        <taxon>Tracheophyta</taxon>
        <taxon>Spermatophyta</taxon>
        <taxon>Magnoliopsida</taxon>
        <taxon>eudicotyledons</taxon>
        <taxon>Gunneridae</taxon>
        <taxon>Pentapetalae</taxon>
        <taxon>asterids</taxon>
        <taxon>lamiids</taxon>
        <taxon>Solanales</taxon>
        <taxon>Solanaceae</taxon>
        <taxon>Solanoideae</taxon>
        <taxon>Solaneae</taxon>
        <taxon>Solanum</taxon>
    </lineage>
</organism>
<gene>
    <name evidence="1" type="ORF">RDI58_005610</name>
</gene>
<dbReference type="AlphaFoldDB" id="A0AAN8YR38"/>
<reference evidence="1 2" key="1">
    <citation type="submission" date="2024-02" db="EMBL/GenBank/DDBJ databases">
        <title>de novo genome assembly of Solanum bulbocastanum strain 11H21.</title>
        <authorList>
            <person name="Hosaka A.J."/>
        </authorList>
    </citation>
    <scope>NUCLEOTIDE SEQUENCE [LARGE SCALE GENOMIC DNA]</scope>
    <source>
        <tissue evidence="1">Young leaves</tissue>
    </source>
</reference>
<sequence length="229" mass="24324">MKNKNYDIEDDGMVVTFTYKGNNQMPMGNDTRLGQSSFSRNMMNPHLNSSYREDLVLEKGEAQVGGTAAVVAAEPRPAIRDVTGEGSCISLVGGLIPSAESTSKEKKQSGDTNDDGMVVTSTYKGNDQMSVRNDTHPDLSFLGNMTYPYLAPSYIDIPGIHLTVDLPISPKGKPECEVLENKEAQVGGAAAAEPRPSIRGVAGEGSCISSVGGLIPTAESISKEKNQVP</sequence>